<proteinExistence type="predicted"/>
<evidence type="ECO:0008006" key="4">
    <source>
        <dbReference type="Google" id="ProtNLM"/>
    </source>
</evidence>
<evidence type="ECO:0000313" key="3">
    <source>
        <dbReference type="Proteomes" id="UP000246104"/>
    </source>
</evidence>
<gene>
    <name evidence="2" type="ORF">C5B42_00110</name>
</gene>
<evidence type="ECO:0000256" key="1">
    <source>
        <dbReference type="SAM" id="Phobius"/>
    </source>
</evidence>
<accession>A0A317JUH4</accession>
<feature type="transmembrane region" description="Helical" evidence="1">
    <location>
        <begin position="31"/>
        <end position="52"/>
    </location>
</feature>
<dbReference type="Proteomes" id="UP000246104">
    <property type="component" value="Unassembled WGS sequence"/>
</dbReference>
<sequence length="234" mass="25302">MDNVSFATSINNFQQSLAITLTTFLSSLLSFLPRLLASLVILFVGITLSRWVKNVVVHTLEKLRGTAQAEKTPLQSFLKNAEITSKIEVLIGGVVYWILLLIVLQTSMSVLGLSVISTVLNQILLYIPNVFSALLVILFGVLLAGIAETVVKGAVKTIDPRGARVMGTLTSYFVMGIAIMAGISELGIAQQFINTLFTGLVAAFAIAIGLAFGLGSKETVAKIMDEWYMRMKKS</sequence>
<keyword evidence="1" id="KW-0472">Membrane</keyword>
<evidence type="ECO:0000313" key="2">
    <source>
        <dbReference type="EMBL" id="PWU24312.1"/>
    </source>
</evidence>
<comment type="caution">
    <text evidence="2">The sequence shown here is derived from an EMBL/GenBank/DDBJ whole genome shotgun (WGS) entry which is preliminary data.</text>
</comment>
<dbReference type="Gene3D" id="1.10.287.1260">
    <property type="match status" value="1"/>
</dbReference>
<keyword evidence="1" id="KW-0812">Transmembrane</keyword>
<feature type="transmembrane region" description="Helical" evidence="1">
    <location>
        <begin position="126"/>
        <end position="151"/>
    </location>
</feature>
<organism evidence="2 3">
    <name type="scientific">Candidatus Cerribacteria bacterium 'Amazon FNV 2010 28 9'</name>
    <dbReference type="NCBI Taxonomy" id="2081795"/>
    <lineage>
        <taxon>Bacteria</taxon>
        <taxon>Candidatus Cerribacteria</taxon>
    </lineage>
</organism>
<protein>
    <recommendedName>
        <fullName evidence="4">Small-conductance mechanosensitive ion channel</fullName>
    </recommendedName>
</protein>
<reference evidence="2 3" key="1">
    <citation type="submission" date="2018-02" db="EMBL/GenBank/DDBJ databases">
        <title>Genomic Reconstructions from Amazon Rainforest and Pasture Soil Reveal Novel Insights into the Physiology of Candidate Phyla in Tropical Sites.</title>
        <authorList>
            <person name="Kroeger M.E."/>
            <person name="Delmont T."/>
            <person name="Eren A.M."/>
            <person name="Guo J."/>
            <person name="Meyer K.M."/>
            <person name="Khan K."/>
            <person name="Rodrigues J.L.M."/>
            <person name="Bohannan B.J.M."/>
            <person name="Tringe S."/>
            <person name="Borges C.D."/>
            <person name="Tiedje J."/>
            <person name="Tsai S.M."/>
            <person name="Nusslein K."/>
        </authorList>
    </citation>
    <scope>NUCLEOTIDE SEQUENCE [LARGE SCALE GENOMIC DNA]</scope>
    <source>
        <strain evidence="2">Amazon FNV 2010 28 9</strain>
    </source>
</reference>
<feature type="transmembrane region" description="Helical" evidence="1">
    <location>
        <begin position="163"/>
        <end position="183"/>
    </location>
</feature>
<dbReference type="InterPro" id="IPR008910">
    <property type="entry name" value="MSC_TM_helix"/>
</dbReference>
<feature type="transmembrane region" description="Helical" evidence="1">
    <location>
        <begin position="195"/>
        <end position="214"/>
    </location>
</feature>
<dbReference type="AlphaFoldDB" id="A0A317JUH4"/>
<name>A0A317JUH4_9BACT</name>
<dbReference type="EMBL" id="PSRQ01000003">
    <property type="protein sequence ID" value="PWU24312.1"/>
    <property type="molecule type" value="Genomic_DNA"/>
</dbReference>
<keyword evidence="1" id="KW-1133">Transmembrane helix</keyword>
<dbReference type="Pfam" id="PF05552">
    <property type="entry name" value="MS_channel_1st_1"/>
    <property type="match status" value="2"/>
</dbReference>
<feature type="transmembrane region" description="Helical" evidence="1">
    <location>
        <begin position="94"/>
        <end position="120"/>
    </location>
</feature>